<keyword evidence="1" id="KW-0489">Methyltransferase</keyword>
<dbReference type="SUPFAM" id="SSF53335">
    <property type="entry name" value="S-adenosyl-L-methionine-dependent methyltransferases"/>
    <property type="match status" value="1"/>
</dbReference>
<name>A0A4R5UT44_9RHOB</name>
<comment type="caution">
    <text evidence="1">The sequence shown here is derived from an EMBL/GenBank/DDBJ whole genome shotgun (WGS) entry which is preliminary data.</text>
</comment>
<sequence length="254" mass="28267">MSTADLPEMDKDAWKDRAKNEAQFWRHWVRSSGGKWPEDFENRTNPNAPLINEITTFLDDLGTDRNAPVEILDIGSGPLSILGYVSPEREARLTLIDPLADVYNQILDNAGVEGVPRPRTGFFETAPGALGENKFDIVWCRNSLDHSIDPLLGLHNLIAMCKVGGGIILRFHPNEAEGGGYEGLHQWNLDKRDDRMVLSQKGLMLDLTPLIEAQKILSFTQIIGADGQKGMVTVKLQKLRDPNLSQAVMRARAL</sequence>
<dbReference type="Gene3D" id="3.40.50.150">
    <property type="entry name" value="Vaccinia Virus protein VP39"/>
    <property type="match status" value="1"/>
</dbReference>
<organism evidence="1 2">
    <name type="scientific">Antarcticimicrobium luteum</name>
    <dbReference type="NCBI Taxonomy" id="2547397"/>
    <lineage>
        <taxon>Bacteria</taxon>
        <taxon>Pseudomonadati</taxon>
        <taxon>Pseudomonadota</taxon>
        <taxon>Alphaproteobacteria</taxon>
        <taxon>Rhodobacterales</taxon>
        <taxon>Paracoccaceae</taxon>
        <taxon>Antarcticimicrobium</taxon>
    </lineage>
</organism>
<proteinExistence type="predicted"/>
<evidence type="ECO:0000313" key="1">
    <source>
        <dbReference type="EMBL" id="TDK42211.1"/>
    </source>
</evidence>
<dbReference type="AlphaFoldDB" id="A0A4R5UT44"/>
<dbReference type="OrthoDB" id="9133362at2"/>
<dbReference type="GO" id="GO:0008168">
    <property type="term" value="F:methyltransferase activity"/>
    <property type="evidence" value="ECO:0007669"/>
    <property type="project" value="UniProtKB-KW"/>
</dbReference>
<evidence type="ECO:0000313" key="2">
    <source>
        <dbReference type="Proteomes" id="UP000295301"/>
    </source>
</evidence>
<gene>
    <name evidence="1" type="ORF">E1832_18905</name>
</gene>
<dbReference type="RefSeq" id="WP_133361340.1">
    <property type="nucleotide sequence ID" value="NZ_SMUV01000073.1"/>
</dbReference>
<dbReference type="EMBL" id="SMUV01000073">
    <property type="protein sequence ID" value="TDK42211.1"/>
    <property type="molecule type" value="Genomic_DNA"/>
</dbReference>
<protein>
    <submittedName>
        <fullName evidence="1">Class I SAM-dependent methyltransferase</fullName>
    </submittedName>
</protein>
<dbReference type="InterPro" id="IPR029063">
    <property type="entry name" value="SAM-dependent_MTases_sf"/>
</dbReference>
<reference evidence="1 2" key="1">
    <citation type="submission" date="2019-03" db="EMBL/GenBank/DDBJ databases">
        <title>Ruegeria lutea sp. nov., a novel strain, isolated from marine sediment, the Masan Bay, South Korea.</title>
        <authorList>
            <person name="Kim J."/>
            <person name="Kim D.-Y."/>
            <person name="Lee S.-S."/>
        </authorList>
    </citation>
    <scope>NUCLEOTIDE SEQUENCE [LARGE SCALE GENOMIC DNA]</scope>
    <source>
        <strain evidence="1 2">318-1</strain>
    </source>
</reference>
<keyword evidence="1" id="KW-0808">Transferase</keyword>
<dbReference type="Proteomes" id="UP000295301">
    <property type="component" value="Unassembled WGS sequence"/>
</dbReference>
<accession>A0A4R5UT44</accession>
<keyword evidence="2" id="KW-1185">Reference proteome</keyword>
<dbReference type="GO" id="GO:0032259">
    <property type="term" value="P:methylation"/>
    <property type="evidence" value="ECO:0007669"/>
    <property type="project" value="UniProtKB-KW"/>
</dbReference>